<keyword evidence="2" id="KW-1185">Reference proteome</keyword>
<dbReference type="PATRIC" id="fig|1122247.3.peg.2674"/>
<dbReference type="AlphaFoldDB" id="K5BEP6"/>
<proteinExistence type="predicted"/>
<reference evidence="1 2" key="1">
    <citation type="journal article" date="2012" name="J. Bacteriol.">
        <title>Genome sequence of Mycobacterium hassiacum DSM 44199, a rare source of heat-stable mycobacterial proteins.</title>
        <authorList>
            <person name="Tiago I."/>
            <person name="Maranha A."/>
            <person name="Mendes V."/>
            <person name="Alarico S."/>
            <person name="Moynihan P.J."/>
            <person name="Clarke A.J."/>
            <person name="Macedo-Ribeiro S."/>
            <person name="Pereira P.J."/>
            <person name="Empadinhas N."/>
        </authorList>
    </citation>
    <scope>NUCLEOTIDE SEQUENCE [LARGE SCALE GENOMIC DNA]</scope>
    <source>
        <strain evidence="2">DSM 44199 / CIP 105218 / JCM 12690 / 3849</strain>
    </source>
</reference>
<comment type="caution">
    <text evidence="1">The sequence shown here is derived from an EMBL/GenBank/DDBJ whole genome shotgun (WGS) entry which is preliminary data.</text>
</comment>
<gene>
    <name evidence="1" type="ORF">C731_2785</name>
</gene>
<organism evidence="1 2">
    <name type="scientific">Mycolicibacterium hassiacum (strain DSM 44199 / CIP 105218 / JCM 12690 / 3849)</name>
    <name type="common">Mycobacterium hassiacum</name>
    <dbReference type="NCBI Taxonomy" id="1122247"/>
    <lineage>
        <taxon>Bacteria</taxon>
        <taxon>Bacillati</taxon>
        <taxon>Actinomycetota</taxon>
        <taxon>Actinomycetes</taxon>
        <taxon>Mycobacteriales</taxon>
        <taxon>Mycobacteriaceae</taxon>
        <taxon>Mycolicibacterium</taxon>
    </lineage>
</organism>
<protein>
    <submittedName>
        <fullName evidence="1">Uncharacterized protein</fullName>
    </submittedName>
</protein>
<evidence type="ECO:0000313" key="1">
    <source>
        <dbReference type="EMBL" id="EKF23182.1"/>
    </source>
</evidence>
<name>K5BEP6_MYCHD</name>
<dbReference type="EMBL" id="AMRA01000077">
    <property type="protein sequence ID" value="EKF23182.1"/>
    <property type="molecule type" value="Genomic_DNA"/>
</dbReference>
<dbReference type="STRING" id="1122247.GCA_000379865_01417"/>
<dbReference type="Proteomes" id="UP000006265">
    <property type="component" value="Unassembled WGS sequence"/>
</dbReference>
<accession>K5BEP6</accession>
<evidence type="ECO:0000313" key="2">
    <source>
        <dbReference type="Proteomes" id="UP000006265"/>
    </source>
</evidence>
<sequence length="60" mass="6745">MGFIPNFYELKETAEESLHLLQRAVAALEKLAAEQERANDLYAEANQLALEPIEVTELQA</sequence>